<gene>
    <name evidence="2" type="ORF">Ae201684_018997</name>
</gene>
<name>A0A6G0W6C6_9STRA</name>
<accession>A0A6G0W6C6</accession>
<dbReference type="AlphaFoldDB" id="A0A6G0W6C6"/>
<protein>
    <submittedName>
        <fullName evidence="2">Uncharacterized protein</fullName>
    </submittedName>
</protein>
<keyword evidence="3" id="KW-1185">Reference proteome</keyword>
<evidence type="ECO:0000256" key="1">
    <source>
        <dbReference type="SAM" id="MobiDB-lite"/>
    </source>
</evidence>
<evidence type="ECO:0000313" key="3">
    <source>
        <dbReference type="Proteomes" id="UP000481153"/>
    </source>
</evidence>
<comment type="caution">
    <text evidence="2">The sequence shown here is derived from an EMBL/GenBank/DDBJ whole genome shotgun (WGS) entry which is preliminary data.</text>
</comment>
<dbReference type="Proteomes" id="UP000481153">
    <property type="component" value="Unassembled WGS sequence"/>
</dbReference>
<feature type="region of interest" description="Disordered" evidence="1">
    <location>
        <begin position="116"/>
        <end position="151"/>
    </location>
</feature>
<evidence type="ECO:0000313" key="2">
    <source>
        <dbReference type="EMBL" id="KAF0721664.1"/>
    </source>
</evidence>
<sequence>MNRIAMTTPVPCEELTYDKHDEIHALAAEILHEMDVYDGHVLTEETMPHFIQAHVQKRLSDANVNSNATGAKPPTTVDVPSLIDDKLDNRPSPYRSDLLHFQTVRSEKEAQFAKYKTAPLSLNSDDEASDESSSEEASSENGWSSDDEEDTPQSFVEFKDATCQTVELAIETPPRVPLLRDAEVQVTSHDVIPEQFKSEDMSIQPLIHLPHDVRLETKRKVHHMSIQTINCDTKHCGVMTTSASMDEKAAQTNTTNSLASLLKQNTPGGELSSDFELDLSNLDQRLRGMIP</sequence>
<reference evidence="2 3" key="1">
    <citation type="submission" date="2019-07" db="EMBL/GenBank/DDBJ databases">
        <title>Genomics analysis of Aphanomyces spp. identifies a new class of oomycete effector associated with host adaptation.</title>
        <authorList>
            <person name="Gaulin E."/>
        </authorList>
    </citation>
    <scope>NUCLEOTIDE SEQUENCE [LARGE SCALE GENOMIC DNA]</scope>
    <source>
        <strain evidence="2 3">ATCC 201684</strain>
    </source>
</reference>
<feature type="compositionally biased region" description="Acidic residues" evidence="1">
    <location>
        <begin position="124"/>
        <end position="138"/>
    </location>
</feature>
<feature type="region of interest" description="Disordered" evidence="1">
    <location>
        <begin position="64"/>
        <end position="90"/>
    </location>
</feature>
<proteinExistence type="predicted"/>
<organism evidence="2 3">
    <name type="scientific">Aphanomyces euteiches</name>
    <dbReference type="NCBI Taxonomy" id="100861"/>
    <lineage>
        <taxon>Eukaryota</taxon>
        <taxon>Sar</taxon>
        <taxon>Stramenopiles</taxon>
        <taxon>Oomycota</taxon>
        <taxon>Saprolegniomycetes</taxon>
        <taxon>Saprolegniales</taxon>
        <taxon>Verrucalvaceae</taxon>
        <taxon>Aphanomyces</taxon>
    </lineage>
</organism>
<dbReference type="VEuPathDB" id="FungiDB:AeMF1_009911"/>
<dbReference type="EMBL" id="VJMJ01000372">
    <property type="protein sequence ID" value="KAF0721664.1"/>
    <property type="molecule type" value="Genomic_DNA"/>
</dbReference>